<organism evidence="2 3">
    <name type="scientific">Lactococcus muris</name>
    <dbReference type="NCBI Taxonomy" id="2941330"/>
    <lineage>
        <taxon>Bacteria</taxon>
        <taxon>Bacillati</taxon>
        <taxon>Bacillota</taxon>
        <taxon>Bacilli</taxon>
        <taxon>Lactobacillales</taxon>
        <taxon>Streptococcaceae</taxon>
        <taxon>Lactococcus</taxon>
    </lineage>
</organism>
<evidence type="ECO:0000313" key="3">
    <source>
        <dbReference type="Proteomes" id="UP001565242"/>
    </source>
</evidence>
<keyword evidence="1" id="KW-0812">Transmembrane</keyword>
<comment type="caution">
    <text evidence="2">The sequence shown here is derived from an EMBL/GenBank/DDBJ whole genome shotgun (WGS) entry which is preliminary data.</text>
</comment>
<dbReference type="RefSeq" id="WP_369917990.1">
    <property type="nucleotide sequence ID" value="NZ_JBCLSQ010000008.1"/>
</dbReference>
<protein>
    <submittedName>
        <fullName evidence="2">Uncharacterized protein</fullName>
    </submittedName>
</protein>
<dbReference type="EMBL" id="JBCLSQ010000008">
    <property type="protein sequence ID" value="MEY8537672.1"/>
    <property type="molecule type" value="Genomic_DNA"/>
</dbReference>
<keyword evidence="3" id="KW-1185">Reference proteome</keyword>
<evidence type="ECO:0000256" key="1">
    <source>
        <dbReference type="SAM" id="Phobius"/>
    </source>
</evidence>
<keyword evidence="1" id="KW-1133">Transmembrane helix</keyword>
<gene>
    <name evidence="2" type="ORF">AALM99_04340</name>
</gene>
<reference evidence="2 3" key="1">
    <citation type="submission" date="2024-03" db="EMBL/GenBank/DDBJ databases">
        <title>Mouse gut bacterial collection (mGBC) of GemPharmatech.</title>
        <authorList>
            <person name="He Y."/>
            <person name="Dong L."/>
            <person name="Wu D."/>
            <person name="Gao X."/>
            <person name="Lin Z."/>
        </authorList>
    </citation>
    <scope>NUCLEOTIDE SEQUENCE [LARGE SCALE GENOMIC DNA]</scope>
    <source>
        <strain evidence="2 3">20-218</strain>
    </source>
</reference>
<name>A0ABV4DAV1_9LACT</name>
<dbReference type="Proteomes" id="UP001565242">
    <property type="component" value="Unassembled WGS sequence"/>
</dbReference>
<proteinExistence type="predicted"/>
<keyword evidence="1" id="KW-0472">Membrane</keyword>
<sequence length="68" mass="7817">MKLSKNVKDTTKGIVLLFVAVQFADYAQELLKKLPPYPMDFIIRILICCLVAGFTGYFLSLVFWDNKK</sequence>
<accession>A0ABV4DAV1</accession>
<evidence type="ECO:0000313" key="2">
    <source>
        <dbReference type="EMBL" id="MEY8537672.1"/>
    </source>
</evidence>
<feature type="transmembrane region" description="Helical" evidence="1">
    <location>
        <begin position="43"/>
        <end position="64"/>
    </location>
</feature>